<sequence>MVRDRVHPAHELTWMRWAYTPAVAPPCGWCRRACYEELHMWCDRCNVFFHSGCLQGEVRQQHARRRTFRRVIGFMARMSVHAVLHSMGVPSFCLEGFFN</sequence>
<dbReference type="AlphaFoldDB" id="A0A835RFK8"/>
<dbReference type="EMBL" id="JADCNL010000002">
    <property type="protein sequence ID" value="KAG0491271.1"/>
    <property type="molecule type" value="Genomic_DNA"/>
</dbReference>
<name>A0A835RFK8_VANPL</name>
<protein>
    <submittedName>
        <fullName evidence="1">Uncharacterized protein</fullName>
    </submittedName>
</protein>
<dbReference type="OrthoDB" id="288590at2759"/>
<keyword evidence="2" id="KW-1185">Reference proteome</keyword>
<organism evidence="1 2">
    <name type="scientific">Vanilla planifolia</name>
    <name type="common">Vanilla</name>
    <dbReference type="NCBI Taxonomy" id="51239"/>
    <lineage>
        <taxon>Eukaryota</taxon>
        <taxon>Viridiplantae</taxon>
        <taxon>Streptophyta</taxon>
        <taxon>Embryophyta</taxon>
        <taxon>Tracheophyta</taxon>
        <taxon>Spermatophyta</taxon>
        <taxon>Magnoliopsida</taxon>
        <taxon>Liliopsida</taxon>
        <taxon>Asparagales</taxon>
        <taxon>Orchidaceae</taxon>
        <taxon>Vanilloideae</taxon>
        <taxon>Vanilleae</taxon>
        <taxon>Vanilla</taxon>
    </lineage>
</organism>
<evidence type="ECO:0000313" key="2">
    <source>
        <dbReference type="Proteomes" id="UP000636800"/>
    </source>
</evidence>
<comment type="caution">
    <text evidence="1">The sequence shown here is derived from an EMBL/GenBank/DDBJ whole genome shotgun (WGS) entry which is preliminary data.</text>
</comment>
<dbReference type="InterPro" id="IPR046349">
    <property type="entry name" value="C1-like_sf"/>
</dbReference>
<proteinExistence type="predicted"/>
<accession>A0A835RFK8</accession>
<evidence type="ECO:0000313" key="1">
    <source>
        <dbReference type="EMBL" id="KAG0491271.1"/>
    </source>
</evidence>
<reference evidence="1 2" key="1">
    <citation type="journal article" date="2020" name="Nat. Food">
        <title>A phased Vanilla planifolia genome enables genetic improvement of flavour and production.</title>
        <authorList>
            <person name="Hasing T."/>
            <person name="Tang H."/>
            <person name="Brym M."/>
            <person name="Khazi F."/>
            <person name="Huang T."/>
            <person name="Chambers A.H."/>
        </authorList>
    </citation>
    <scope>NUCLEOTIDE SEQUENCE [LARGE SCALE GENOMIC DNA]</scope>
    <source>
        <tissue evidence="1">Leaf</tissue>
    </source>
</reference>
<dbReference type="SUPFAM" id="SSF57889">
    <property type="entry name" value="Cysteine-rich domain"/>
    <property type="match status" value="1"/>
</dbReference>
<gene>
    <name evidence="1" type="ORF">HPP92_004669</name>
</gene>
<dbReference type="Proteomes" id="UP000636800">
    <property type="component" value="Chromosome 2"/>
</dbReference>